<gene>
    <name evidence="5" type="ORF">OSB04_000705</name>
</gene>
<feature type="coiled-coil region" evidence="1">
    <location>
        <begin position="605"/>
        <end position="632"/>
    </location>
</feature>
<comment type="caution">
    <text evidence="5">The sequence shown here is derived from an EMBL/GenBank/DDBJ whole genome shotgun (WGS) entry which is preliminary data.</text>
</comment>
<feature type="coiled-coil region" evidence="1">
    <location>
        <begin position="164"/>
        <end position="219"/>
    </location>
</feature>
<evidence type="ECO:0000313" key="5">
    <source>
        <dbReference type="EMBL" id="KAJ9564739.1"/>
    </source>
</evidence>
<dbReference type="Pfam" id="PF25014">
    <property type="entry name" value="NET2A"/>
    <property type="match status" value="1"/>
</dbReference>
<feature type="coiled-coil region" evidence="1">
    <location>
        <begin position="378"/>
        <end position="440"/>
    </location>
</feature>
<feature type="coiled-coil region" evidence="1">
    <location>
        <begin position="532"/>
        <end position="566"/>
    </location>
</feature>
<protein>
    <submittedName>
        <fullName evidence="5">Uncharacterized protein</fullName>
    </submittedName>
</protein>
<evidence type="ECO:0000256" key="1">
    <source>
        <dbReference type="SAM" id="Coils"/>
    </source>
</evidence>
<organism evidence="5 6">
    <name type="scientific">Centaurea solstitialis</name>
    <name type="common">yellow star-thistle</name>
    <dbReference type="NCBI Taxonomy" id="347529"/>
    <lineage>
        <taxon>Eukaryota</taxon>
        <taxon>Viridiplantae</taxon>
        <taxon>Streptophyta</taxon>
        <taxon>Embryophyta</taxon>
        <taxon>Tracheophyta</taxon>
        <taxon>Spermatophyta</taxon>
        <taxon>Magnoliopsida</taxon>
        <taxon>eudicotyledons</taxon>
        <taxon>Gunneridae</taxon>
        <taxon>Pentapetalae</taxon>
        <taxon>asterids</taxon>
        <taxon>campanulids</taxon>
        <taxon>Asterales</taxon>
        <taxon>Asteraceae</taxon>
        <taxon>Carduoideae</taxon>
        <taxon>Cardueae</taxon>
        <taxon>Centaureinae</taxon>
        <taxon>Centaurea</taxon>
    </lineage>
</organism>
<dbReference type="Pfam" id="PF24918">
    <property type="entry name" value="NET2A_C"/>
    <property type="match status" value="1"/>
</dbReference>
<dbReference type="PANTHER" id="PTHR31631:SF0">
    <property type="entry name" value="PROTEIN NETWORKED 2D"/>
    <property type="match status" value="1"/>
</dbReference>
<dbReference type="InterPro" id="IPR056889">
    <property type="entry name" value="NET2A-D/KIP1-like_C"/>
</dbReference>
<feature type="compositionally biased region" description="Polar residues" evidence="2">
    <location>
        <begin position="508"/>
        <end position="518"/>
    </location>
</feature>
<sequence>MQTMKEFTKSSYENGLAKFWEIEKTVVEMQQRVSRLQDEFKVAKSIEDDDARVIMAEAALKSCDETLAKLQETQKNSTEAARFEHERIQEMKQKLESLKDANNAEKEDLKLEKELQNSIESEPKIEENPSKNPLTVTEMAETVDKLVNKVISLETLVSSQTVLIDRLRIESDDLQIQIRNLEDDKAKLIDGTNNLGETLHEMEKKLNGVQDLDQNIENQNNSIKIQFTEARCSLDHLSENLHNMKLDDDELAKPNIMTREDEDQMVIKIKIDDLKQESQARMEGEDRMVTKIIDDVLNPESQAGIEGEDHEMVMKIEDDVIEPESQVRLEGEDPMVRKIEDNQIKPNEPSISHPEVRDETSLQELLLGGLDDKEKVLLQEYTTILRKYKAAKKELAEEEQKNQETILETNLQLKTLQTLLAKRETEIQQMKQNLKLIQEDGVEELSLFAHKPEPVSEIEEKLRTDIDAILDENLDFWLRFSTAFHQVQKFKKQVEDLQQEITKAKTKPNPNKSTNPTKDNLRSDINPIYKHLKEIRDEFTVFLENIASLKNELQRRRSSLSNIQEEITTALKEGVEEEEIKFSTHQAAKFQGEVLNMQQENCKVNEELEAGLDRVTAMKVEIEETLRRLEDEFGLLDHNNGERQHRPHVPLRSFIFGVRSKKQKPSILSCINPHKKTSASNSDFL</sequence>
<keyword evidence="6" id="KW-1185">Reference proteome</keyword>
<dbReference type="EMBL" id="JARYMX010000001">
    <property type="protein sequence ID" value="KAJ9564739.1"/>
    <property type="molecule type" value="Genomic_DNA"/>
</dbReference>
<feature type="domain" description="NET2A-D/KIP1-like C-terminal" evidence="3">
    <location>
        <begin position="459"/>
        <end position="636"/>
    </location>
</feature>
<dbReference type="PANTHER" id="PTHR31631">
    <property type="entry name" value="PROTEIN NETWORKED 2D"/>
    <property type="match status" value="1"/>
</dbReference>
<feature type="domain" description="NET2A-D/KIP1-like alpha-helical" evidence="4">
    <location>
        <begin position="36"/>
        <end position="244"/>
    </location>
</feature>
<name>A0AA38WU02_9ASTR</name>
<evidence type="ECO:0000259" key="3">
    <source>
        <dbReference type="Pfam" id="PF24918"/>
    </source>
</evidence>
<evidence type="ECO:0000313" key="6">
    <source>
        <dbReference type="Proteomes" id="UP001172457"/>
    </source>
</evidence>
<dbReference type="InterPro" id="IPR056888">
    <property type="entry name" value="NET2A-D/KIP1-like_dom"/>
</dbReference>
<proteinExistence type="predicted"/>
<dbReference type="Proteomes" id="UP001172457">
    <property type="component" value="Chromosome 1"/>
</dbReference>
<evidence type="ECO:0000259" key="4">
    <source>
        <dbReference type="Pfam" id="PF25014"/>
    </source>
</evidence>
<evidence type="ECO:0000256" key="2">
    <source>
        <dbReference type="SAM" id="MobiDB-lite"/>
    </source>
</evidence>
<accession>A0AA38WU02</accession>
<feature type="coiled-coil region" evidence="1">
    <location>
        <begin position="56"/>
        <end position="121"/>
    </location>
</feature>
<reference evidence="5" key="1">
    <citation type="submission" date="2023-03" db="EMBL/GenBank/DDBJ databases">
        <title>Chromosome-scale reference genome and RAD-based genetic map of yellow starthistle (Centaurea solstitialis) reveal putative structural variation and QTLs associated with invader traits.</title>
        <authorList>
            <person name="Reatini B."/>
            <person name="Cang F.A."/>
            <person name="Jiang Q."/>
            <person name="Mckibben M.T.W."/>
            <person name="Barker M.S."/>
            <person name="Rieseberg L.H."/>
            <person name="Dlugosch K.M."/>
        </authorList>
    </citation>
    <scope>NUCLEOTIDE SEQUENCE</scope>
    <source>
        <strain evidence="5">CAN-66</strain>
        <tissue evidence="5">Leaf</tissue>
    </source>
</reference>
<feature type="region of interest" description="Disordered" evidence="2">
    <location>
        <begin position="502"/>
        <end position="522"/>
    </location>
</feature>
<keyword evidence="1" id="KW-0175">Coiled coil</keyword>
<dbReference type="AlphaFoldDB" id="A0AA38WU02"/>